<dbReference type="EMBL" id="REGN01001764">
    <property type="protein sequence ID" value="RNA32686.1"/>
    <property type="molecule type" value="Genomic_DNA"/>
</dbReference>
<proteinExistence type="predicted"/>
<dbReference type="Proteomes" id="UP000276133">
    <property type="component" value="Unassembled WGS sequence"/>
</dbReference>
<accession>A0A3M7SA33</accession>
<dbReference type="AlphaFoldDB" id="A0A3M7SA33"/>
<comment type="caution">
    <text evidence="1">The sequence shown here is derived from an EMBL/GenBank/DDBJ whole genome shotgun (WGS) entry which is preliminary data.</text>
</comment>
<protein>
    <submittedName>
        <fullName evidence="1">Uncharacterized protein</fullName>
    </submittedName>
</protein>
<name>A0A3M7SA33_BRAPC</name>
<evidence type="ECO:0000313" key="1">
    <source>
        <dbReference type="EMBL" id="RNA32686.1"/>
    </source>
</evidence>
<reference evidence="1 2" key="1">
    <citation type="journal article" date="2018" name="Sci. Rep.">
        <title>Genomic signatures of local adaptation to the degree of environmental predictability in rotifers.</title>
        <authorList>
            <person name="Franch-Gras L."/>
            <person name="Hahn C."/>
            <person name="Garcia-Roger E.M."/>
            <person name="Carmona M.J."/>
            <person name="Serra M."/>
            <person name="Gomez A."/>
        </authorList>
    </citation>
    <scope>NUCLEOTIDE SEQUENCE [LARGE SCALE GENOMIC DNA]</scope>
    <source>
        <strain evidence="1">HYR1</strain>
    </source>
</reference>
<evidence type="ECO:0000313" key="2">
    <source>
        <dbReference type="Proteomes" id="UP000276133"/>
    </source>
</evidence>
<gene>
    <name evidence="1" type="ORF">BpHYR1_042697</name>
</gene>
<keyword evidence="2" id="KW-1185">Reference proteome</keyword>
<sequence>MNRKCVPSTVVKSAKILFTLLLNQQNLNKFITCTNNAALLHAVNSYTSHTTIEFAHVQAIHEFQLIQANFSVFYNGYFKNDMPTNVATAEPYHKRHRTEPTTAPNLYQITENQVSRSFMDWGTSLLINLETLIS</sequence>
<organism evidence="1 2">
    <name type="scientific">Brachionus plicatilis</name>
    <name type="common">Marine rotifer</name>
    <name type="synonym">Brachionus muelleri</name>
    <dbReference type="NCBI Taxonomy" id="10195"/>
    <lineage>
        <taxon>Eukaryota</taxon>
        <taxon>Metazoa</taxon>
        <taxon>Spiralia</taxon>
        <taxon>Gnathifera</taxon>
        <taxon>Rotifera</taxon>
        <taxon>Eurotatoria</taxon>
        <taxon>Monogononta</taxon>
        <taxon>Pseudotrocha</taxon>
        <taxon>Ploima</taxon>
        <taxon>Brachionidae</taxon>
        <taxon>Brachionus</taxon>
    </lineage>
</organism>